<feature type="domain" description="WxL Interacting Protein host binding" evidence="3">
    <location>
        <begin position="175"/>
        <end position="303"/>
    </location>
</feature>
<keyword evidence="1" id="KW-0472">Membrane</keyword>
<dbReference type="KEGG" id="lng:BSQ50_11325"/>
<protein>
    <submittedName>
        <fullName evidence="4">Uncharacterized protein</fullName>
    </submittedName>
</protein>
<keyword evidence="1" id="KW-1133">Transmembrane helix</keyword>
<proteinExistence type="predicted"/>
<evidence type="ECO:0000259" key="2">
    <source>
        <dbReference type="Pfam" id="PF06030"/>
    </source>
</evidence>
<evidence type="ECO:0000259" key="3">
    <source>
        <dbReference type="Pfam" id="PF11797"/>
    </source>
</evidence>
<dbReference type="Pfam" id="PF06030">
    <property type="entry name" value="WxLIP_PGBD"/>
    <property type="match status" value="1"/>
</dbReference>
<evidence type="ECO:0000313" key="4">
    <source>
        <dbReference type="EMBL" id="AUJ33083.1"/>
    </source>
</evidence>
<dbReference type="EMBL" id="CP018180">
    <property type="protein sequence ID" value="AUJ33083.1"/>
    <property type="molecule type" value="Genomic_DNA"/>
</dbReference>
<dbReference type="InterPro" id="IPR021759">
    <property type="entry name" value="WxLIP_HBD"/>
</dbReference>
<feature type="domain" description="WxL Interacting Protein peptidoglycan binding" evidence="2">
    <location>
        <begin position="49"/>
        <end position="158"/>
    </location>
</feature>
<feature type="transmembrane region" description="Helical" evidence="1">
    <location>
        <begin position="321"/>
        <end position="338"/>
    </location>
</feature>
<accession>A0A3S6QYG5</accession>
<keyword evidence="5" id="KW-1185">Reference proteome</keyword>
<organism evidence="4 5">
    <name type="scientific">Liquorilactobacillus nagelii</name>
    <dbReference type="NCBI Taxonomy" id="82688"/>
    <lineage>
        <taxon>Bacteria</taxon>
        <taxon>Bacillati</taxon>
        <taxon>Bacillota</taxon>
        <taxon>Bacilli</taxon>
        <taxon>Lactobacillales</taxon>
        <taxon>Lactobacillaceae</taxon>
        <taxon>Liquorilactobacillus</taxon>
    </lineage>
</organism>
<sequence>MIKNKKLLYLLTVSVVCLTVLLTKMSSVNSSVVVESYPEFTVLPIFTSLPEQQGSQQYFKLKVIPEKKYSLPVIINNTGKSSSSYSIKLLVAASNNKGHIDYASSPTLVQKNNLTNLAVNGANKKVTISPGSHKTIVFKIKIPKSGFPGIIAGGIYVRKELTANQKKAVLQHTVMLNQFAETIPVLLSEDFNNSVKTNLKISTITTSSSKKGINKLSLVINNSSPTLFGNTLITVKIYQLKIGLKKLVLSRNFRNLEFAPFAPLTLIVNTDRALKPGNYHFLMYVNSGKFSQSFNKKYKIVKDSKSYRLILKNDLLFNKSLLLYTIGFVLFLYGSWWLKKRGIKKRAD</sequence>
<evidence type="ECO:0000256" key="1">
    <source>
        <dbReference type="SAM" id="Phobius"/>
    </source>
</evidence>
<reference evidence="4 5" key="1">
    <citation type="submission" date="2016-11" db="EMBL/GenBank/DDBJ databases">
        <title>Interaction between Lactobacillus species and yeast in water kefir.</title>
        <authorList>
            <person name="Behr J."/>
            <person name="Xu D."/>
            <person name="Vogel R.F."/>
        </authorList>
    </citation>
    <scope>NUCLEOTIDE SEQUENCE [LARGE SCALE GENOMIC DNA]</scope>
    <source>
        <strain evidence="4 5">TMW 1.1827</strain>
    </source>
</reference>
<evidence type="ECO:0000313" key="5">
    <source>
        <dbReference type="Proteomes" id="UP000324497"/>
    </source>
</evidence>
<gene>
    <name evidence="4" type="ORF">BSQ50_11325</name>
</gene>
<name>A0A3S6QYG5_9LACO</name>
<dbReference type="AlphaFoldDB" id="A0A3S6QYG5"/>
<dbReference type="RefSeq" id="WP_148127274.1">
    <property type="nucleotide sequence ID" value="NZ_CP018180.1"/>
</dbReference>
<dbReference type="InterPro" id="IPR010317">
    <property type="entry name" value="WxLIP_PGBD"/>
</dbReference>
<dbReference type="Proteomes" id="UP000324497">
    <property type="component" value="Chromosome"/>
</dbReference>
<keyword evidence="1" id="KW-0812">Transmembrane</keyword>
<dbReference type="Pfam" id="PF11797">
    <property type="entry name" value="WxLIP_HBD"/>
    <property type="match status" value="1"/>
</dbReference>